<dbReference type="GO" id="GO:0000160">
    <property type="term" value="P:phosphorelay signal transduction system"/>
    <property type="evidence" value="ECO:0007669"/>
    <property type="project" value="UniProtKB-KW"/>
</dbReference>
<feature type="transmembrane region" description="Helical" evidence="9">
    <location>
        <begin position="67"/>
        <end position="87"/>
    </location>
</feature>
<feature type="transmembrane region" description="Helical" evidence="9">
    <location>
        <begin position="94"/>
        <end position="111"/>
    </location>
</feature>
<feature type="transmembrane region" description="Helical" evidence="9">
    <location>
        <begin position="172"/>
        <end position="192"/>
    </location>
</feature>
<dbReference type="InterPro" id="IPR003018">
    <property type="entry name" value="GAF"/>
</dbReference>
<dbReference type="Gene3D" id="3.30.565.10">
    <property type="entry name" value="Histidine kinase-like ATPase, C-terminal domain"/>
    <property type="match status" value="1"/>
</dbReference>
<dbReference type="GO" id="GO:0004673">
    <property type="term" value="F:protein histidine kinase activity"/>
    <property type="evidence" value="ECO:0007669"/>
    <property type="project" value="UniProtKB-EC"/>
</dbReference>
<dbReference type="PANTHER" id="PTHR43065:SF10">
    <property type="entry name" value="PEROXIDE STRESS-ACTIVATED HISTIDINE KINASE MAK3"/>
    <property type="match status" value="1"/>
</dbReference>
<comment type="catalytic activity">
    <reaction evidence="1">
        <text>ATP + protein L-histidine = ADP + protein N-phospho-L-histidine.</text>
        <dbReference type="EC" id="2.7.13.3"/>
    </reaction>
</comment>
<dbReference type="Pfam" id="PF16927">
    <property type="entry name" value="HisKA_7TM"/>
    <property type="match status" value="1"/>
</dbReference>
<evidence type="ECO:0000256" key="9">
    <source>
        <dbReference type="SAM" id="Phobius"/>
    </source>
</evidence>
<keyword evidence="5" id="KW-0547">Nucleotide-binding</keyword>
<keyword evidence="4" id="KW-0808">Transferase</keyword>
<evidence type="ECO:0000256" key="1">
    <source>
        <dbReference type="ARBA" id="ARBA00000085"/>
    </source>
</evidence>
<accession>A0A2H0LY06</accession>
<dbReference type="Pfam" id="PF02518">
    <property type="entry name" value="HATPase_c"/>
    <property type="match status" value="1"/>
</dbReference>
<keyword evidence="9" id="KW-1133">Transmembrane helix</keyword>
<evidence type="ECO:0000256" key="4">
    <source>
        <dbReference type="ARBA" id="ARBA00022679"/>
    </source>
</evidence>
<keyword evidence="8" id="KW-0902">Two-component regulatory system</keyword>
<dbReference type="SUPFAM" id="SSF55781">
    <property type="entry name" value="GAF domain-like"/>
    <property type="match status" value="1"/>
</dbReference>
<dbReference type="InterPro" id="IPR031621">
    <property type="entry name" value="HisKA_7TM"/>
</dbReference>
<dbReference type="EMBL" id="PCWA01000060">
    <property type="protein sequence ID" value="PIQ89257.1"/>
    <property type="molecule type" value="Genomic_DNA"/>
</dbReference>
<evidence type="ECO:0000313" key="12">
    <source>
        <dbReference type="Proteomes" id="UP000229641"/>
    </source>
</evidence>
<dbReference type="SMART" id="SM00387">
    <property type="entry name" value="HATPase_c"/>
    <property type="match status" value="1"/>
</dbReference>
<feature type="transmembrane region" description="Helical" evidence="9">
    <location>
        <begin position="6"/>
        <end position="24"/>
    </location>
</feature>
<dbReference type="Gene3D" id="1.10.287.130">
    <property type="match status" value="1"/>
</dbReference>
<evidence type="ECO:0000313" key="11">
    <source>
        <dbReference type="EMBL" id="PIQ89257.1"/>
    </source>
</evidence>
<dbReference type="InterPro" id="IPR003594">
    <property type="entry name" value="HATPase_dom"/>
</dbReference>
<dbReference type="InterPro" id="IPR029016">
    <property type="entry name" value="GAF-like_dom_sf"/>
</dbReference>
<reference evidence="11 12" key="1">
    <citation type="submission" date="2017-09" db="EMBL/GenBank/DDBJ databases">
        <title>Depth-based differentiation of microbial function through sediment-hosted aquifers and enrichment of novel symbionts in the deep terrestrial subsurface.</title>
        <authorList>
            <person name="Probst A.J."/>
            <person name="Ladd B."/>
            <person name="Jarett J.K."/>
            <person name="Geller-Mcgrath D.E."/>
            <person name="Sieber C.M."/>
            <person name="Emerson J.B."/>
            <person name="Anantharaman K."/>
            <person name="Thomas B.C."/>
            <person name="Malmstrom R."/>
            <person name="Stieglmeier M."/>
            <person name="Klingl A."/>
            <person name="Woyke T."/>
            <person name="Ryan C.M."/>
            <person name="Banfield J.F."/>
        </authorList>
    </citation>
    <scope>NUCLEOTIDE SEQUENCE [LARGE SCALE GENOMIC DNA]</scope>
    <source>
        <strain evidence="11">CG11_big_fil_rev_8_21_14_0_20_42_13</strain>
    </source>
</reference>
<protein>
    <recommendedName>
        <fullName evidence="2">histidine kinase</fullName>
        <ecNumber evidence="2">2.7.13.3</ecNumber>
    </recommendedName>
</protein>
<dbReference type="GO" id="GO:0005524">
    <property type="term" value="F:ATP binding"/>
    <property type="evidence" value="ECO:0007669"/>
    <property type="project" value="UniProtKB-KW"/>
</dbReference>
<proteinExistence type="predicted"/>
<dbReference type="SUPFAM" id="SSF55874">
    <property type="entry name" value="ATPase domain of HSP90 chaperone/DNA topoisomerase II/histidine kinase"/>
    <property type="match status" value="1"/>
</dbReference>
<dbReference type="AlphaFoldDB" id="A0A2H0LY06"/>
<dbReference type="SMART" id="SM00065">
    <property type="entry name" value="GAF"/>
    <property type="match status" value="1"/>
</dbReference>
<feature type="transmembrane region" description="Helical" evidence="9">
    <location>
        <begin position="138"/>
        <end position="160"/>
    </location>
</feature>
<feature type="transmembrane region" description="Helical" evidence="9">
    <location>
        <begin position="265"/>
        <end position="287"/>
    </location>
</feature>
<evidence type="ECO:0000256" key="6">
    <source>
        <dbReference type="ARBA" id="ARBA00022777"/>
    </source>
</evidence>
<keyword evidence="3" id="KW-0597">Phosphoprotein</keyword>
<keyword evidence="6" id="KW-0418">Kinase</keyword>
<keyword evidence="9" id="KW-0812">Transmembrane</keyword>
<feature type="transmembrane region" description="Helical" evidence="9">
    <location>
        <begin position="234"/>
        <end position="253"/>
    </location>
</feature>
<dbReference type="Proteomes" id="UP000229641">
    <property type="component" value="Unassembled WGS sequence"/>
</dbReference>
<dbReference type="Gene3D" id="3.30.450.40">
    <property type="match status" value="1"/>
</dbReference>
<feature type="transmembrane region" description="Helical" evidence="9">
    <location>
        <begin position="31"/>
        <end position="47"/>
    </location>
</feature>
<dbReference type="PRINTS" id="PR00344">
    <property type="entry name" value="BCTRLSENSOR"/>
</dbReference>
<evidence type="ECO:0000256" key="7">
    <source>
        <dbReference type="ARBA" id="ARBA00022840"/>
    </source>
</evidence>
<evidence type="ECO:0000256" key="3">
    <source>
        <dbReference type="ARBA" id="ARBA00022553"/>
    </source>
</evidence>
<feature type="domain" description="Histidine kinase" evidence="10">
    <location>
        <begin position="494"/>
        <end position="732"/>
    </location>
</feature>
<keyword evidence="9" id="KW-0472">Membrane</keyword>
<feature type="transmembrane region" description="Helical" evidence="9">
    <location>
        <begin position="204"/>
        <end position="222"/>
    </location>
</feature>
<evidence type="ECO:0000256" key="2">
    <source>
        <dbReference type="ARBA" id="ARBA00012438"/>
    </source>
</evidence>
<dbReference type="InterPro" id="IPR036890">
    <property type="entry name" value="HATPase_C_sf"/>
</dbReference>
<dbReference type="EC" id="2.7.13.3" evidence="2"/>
<keyword evidence="7" id="KW-0067">ATP-binding</keyword>
<gene>
    <name evidence="11" type="ORF">COV72_03980</name>
</gene>
<dbReference type="InterPro" id="IPR005467">
    <property type="entry name" value="His_kinase_dom"/>
</dbReference>
<sequence length="744" mass="84266">MNIYAITALFGSTSTLILGIFVYLQNKQRTLNRFFCLLSISIFFWVFGCFKESSVSTKTAALFWDRFLYTGGAFAPTLFLHVSLLVAEAKRKKILTTLYCLSIIFLFFNLIPDLRNFFIIDVEHKFPFRYIAVPAPIWYAYLSYFAFCGLYPFYILFRALRTEGSHLRREHLKYMVLSLVIIFIAASMYLSLVLSVASPPVDNLLVALFSLITAYLIVRHHVMDIRLAITRAGIFTLVYAFVLGIPFLFVRLAKPYLVGALSDRWWMGILVIAMALAGIGPFIYMNLKDRAEARILREERARHEALRKVSRNVLRFNKLDALLKAIVHSLVRIMRVKLAAIYLADDDKKSFILKSAWQPPLKRADLPEEVSFDSALVKNFTARKDMPLNIEEISFHSHRGNLLEVYELKKSFDSLTAQLIIPAFRNDKLMGFLVLGDKRSGLGYSAADIEVLMVLNNHTTLAIENAIFNEEERERQAILFHSASLASLGTMASMMGHQVNNRFQAVNNLAGFSEMLEIITADETNISSYEKWKGLIQQTIGRLRQISDEATKGGETVASIRRLGRLSSAEFKPIDLQEVLDIALGVLRYKIKFGEFDFNLDIPQESPKILGDSTQLGEVFFNLIDNAYDAIKERKNANNSPDYKARIAIKAYLKTDSKHIHIEVSDTGMGIKDEFKPRLFVPFYTTKASSGKGTGLGLHVIKRIIEFHNGKISVDSTYGKGTTFKIDLPIAEESAEILKISKGL</sequence>
<organism evidence="11 12">
    <name type="scientific">Candidatus Ghiorseimicrobium undicola</name>
    <dbReference type="NCBI Taxonomy" id="1974746"/>
    <lineage>
        <taxon>Bacteria</taxon>
        <taxon>Pseudomonadati</taxon>
        <taxon>Candidatus Omnitrophota</taxon>
        <taxon>Candidatus Ghiorseimicrobium</taxon>
    </lineage>
</organism>
<dbReference type="PANTHER" id="PTHR43065">
    <property type="entry name" value="SENSOR HISTIDINE KINASE"/>
    <property type="match status" value="1"/>
</dbReference>
<comment type="caution">
    <text evidence="11">The sequence shown here is derived from an EMBL/GenBank/DDBJ whole genome shotgun (WGS) entry which is preliminary data.</text>
</comment>
<dbReference type="InterPro" id="IPR004358">
    <property type="entry name" value="Sig_transdc_His_kin-like_C"/>
</dbReference>
<evidence type="ECO:0000259" key="10">
    <source>
        <dbReference type="PROSITE" id="PS50109"/>
    </source>
</evidence>
<evidence type="ECO:0000256" key="8">
    <source>
        <dbReference type="ARBA" id="ARBA00023012"/>
    </source>
</evidence>
<dbReference type="PROSITE" id="PS50109">
    <property type="entry name" value="HIS_KIN"/>
    <property type="match status" value="1"/>
</dbReference>
<dbReference type="Pfam" id="PF13492">
    <property type="entry name" value="GAF_3"/>
    <property type="match status" value="1"/>
</dbReference>
<name>A0A2H0LY06_9BACT</name>
<evidence type="ECO:0000256" key="5">
    <source>
        <dbReference type="ARBA" id="ARBA00022741"/>
    </source>
</evidence>